<dbReference type="Pfam" id="PF11553">
    <property type="entry name" value="DUF3231"/>
    <property type="match status" value="1"/>
</dbReference>
<dbReference type="InterPro" id="IPR021617">
    <property type="entry name" value="DUF3231"/>
</dbReference>
<dbReference type="InterPro" id="IPR012347">
    <property type="entry name" value="Ferritin-like"/>
</dbReference>
<dbReference type="Gene3D" id="1.20.1260.10">
    <property type="match status" value="1"/>
</dbReference>
<dbReference type="Proteomes" id="UP001234495">
    <property type="component" value="Unassembled WGS sequence"/>
</dbReference>
<organism evidence="2 3">
    <name type="scientific">Metabacillus malikii</name>
    <dbReference type="NCBI Taxonomy" id="1504265"/>
    <lineage>
        <taxon>Bacteria</taxon>
        <taxon>Bacillati</taxon>
        <taxon>Bacillota</taxon>
        <taxon>Bacilli</taxon>
        <taxon>Bacillales</taxon>
        <taxon>Bacillaceae</taxon>
        <taxon>Metabacillus</taxon>
    </lineage>
</organism>
<keyword evidence="3" id="KW-1185">Reference proteome</keyword>
<keyword evidence="1" id="KW-1133">Transmembrane helix</keyword>
<name>A0ABT9ZA51_9BACI</name>
<reference evidence="2 3" key="1">
    <citation type="submission" date="2023-07" db="EMBL/GenBank/DDBJ databases">
        <title>Genomic Encyclopedia of Type Strains, Phase IV (KMG-IV): sequencing the most valuable type-strain genomes for metagenomic binning, comparative biology and taxonomic classification.</title>
        <authorList>
            <person name="Goeker M."/>
        </authorList>
    </citation>
    <scope>NUCLEOTIDE SEQUENCE [LARGE SCALE GENOMIC DNA]</scope>
    <source>
        <strain evidence="2 3">DSM 29005</strain>
    </source>
</reference>
<accession>A0ABT9ZA51</accession>
<keyword evidence="1" id="KW-0812">Transmembrane</keyword>
<comment type="caution">
    <text evidence="2">The sequence shown here is derived from an EMBL/GenBank/DDBJ whole genome shotgun (WGS) entry which is preliminary data.</text>
</comment>
<dbReference type="EMBL" id="JAUSUD010000001">
    <property type="protein sequence ID" value="MDQ0229118.1"/>
    <property type="molecule type" value="Genomic_DNA"/>
</dbReference>
<protein>
    <submittedName>
        <fullName evidence="2">Uncharacterized protein</fullName>
    </submittedName>
</protein>
<keyword evidence="1" id="KW-0472">Membrane</keyword>
<evidence type="ECO:0000313" key="3">
    <source>
        <dbReference type="Proteomes" id="UP001234495"/>
    </source>
</evidence>
<proteinExistence type="predicted"/>
<gene>
    <name evidence="2" type="ORF">J2S19_000368</name>
</gene>
<evidence type="ECO:0000256" key="1">
    <source>
        <dbReference type="SAM" id="Phobius"/>
    </source>
</evidence>
<sequence>MLTLQQAQNVKLTSAEIAALWTQYVNETASICFHKHMMEHIEDAAILNVFEYGMSLSNNHLEKIKEFFQVEGFPFQLDLRIMITLQIPHAFFLIFYACITLILCLYTVVTGIQEQLRQVREQMCENISQTVWKLQLN</sequence>
<evidence type="ECO:0000313" key="2">
    <source>
        <dbReference type="EMBL" id="MDQ0229118.1"/>
    </source>
</evidence>
<feature type="transmembrane region" description="Helical" evidence="1">
    <location>
        <begin position="90"/>
        <end position="109"/>
    </location>
</feature>